<evidence type="ECO:0000313" key="2">
    <source>
        <dbReference type="EMBL" id="ETL36703.1"/>
    </source>
</evidence>
<proteinExistence type="predicted"/>
<accession>W2ITK3</accession>
<dbReference type="Proteomes" id="UP000053864">
    <property type="component" value="Unassembled WGS sequence"/>
</dbReference>
<sequence>MSVLNEPESVSNDGKHDITLDSVLSLSSDDVDESGGRSGGQLENEGEIKTKVHDETAGETFRATTAPVNTSTAAGSVRRRTRAVASTTELFGHDALLVKLRRRRRRNSEEE</sequence>
<feature type="compositionally biased region" description="Basic and acidic residues" evidence="1">
    <location>
        <begin position="46"/>
        <end position="56"/>
    </location>
</feature>
<dbReference type="AlphaFoldDB" id="W2ITK3"/>
<reference evidence="2" key="1">
    <citation type="submission" date="2013-11" db="EMBL/GenBank/DDBJ databases">
        <title>The Genome Sequence of Phytophthora parasitica CJ05E6.</title>
        <authorList>
            <consortium name="The Broad Institute Genomics Platform"/>
            <person name="Russ C."/>
            <person name="Tyler B."/>
            <person name="Panabieres F."/>
            <person name="Shan W."/>
            <person name="Tripathy S."/>
            <person name="Grunwald N."/>
            <person name="Machado M."/>
            <person name="Johnson C.S."/>
            <person name="Arredondo F."/>
            <person name="Hong C."/>
            <person name="Coffey M."/>
            <person name="Young S.K."/>
            <person name="Zeng Q."/>
            <person name="Gargeya S."/>
            <person name="Fitzgerald M."/>
            <person name="Abouelleil A."/>
            <person name="Alvarado L."/>
            <person name="Chapman S.B."/>
            <person name="Gainer-Dewar J."/>
            <person name="Goldberg J."/>
            <person name="Griggs A."/>
            <person name="Gujja S."/>
            <person name="Hansen M."/>
            <person name="Howarth C."/>
            <person name="Imamovic A."/>
            <person name="Ireland A."/>
            <person name="Larimer J."/>
            <person name="McCowan C."/>
            <person name="Murphy C."/>
            <person name="Pearson M."/>
            <person name="Poon T.W."/>
            <person name="Priest M."/>
            <person name="Roberts A."/>
            <person name="Saif S."/>
            <person name="Shea T."/>
            <person name="Sykes S."/>
            <person name="Wortman J."/>
            <person name="Nusbaum C."/>
            <person name="Birren B."/>
        </authorList>
    </citation>
    <scope>NUCLEOTIDE SEQUENCE [LARGE SCALE GENOMIC DNA]</scope>
    <source>
        <strain evidence="2">CJ05E6</strain>
    </source>
</reference>
<dbReference type="EMBL" id="KI673714">
    <property type="protein sequence ID" value="ETL36703.1"/>
    <property type="molecule type" value="Genomic_DNA"/>
</dbReference>
<organism evidence="2">
    <name type="scientific">Phytophthora nicotianae</name>
    <name type="common">Potato buckeye rot agent</name>
    <name type="synonym">Phytophthora parasitica</name>
    <dbReference type="NCBI Taxonomy" id="4792"/>
    <lineage>
        <taxon>Eukaryota</taxon>
        <taxon>Sar</taxon>
        <taxon>Stramenopiles</taxon>
        <taxon>Oomycota</taxon>
        <taxon>Peronosporomycetes</taxon>
        <taxon>Peronosporales</taxon>
        <taxon>Peronosporaceae</taxon>
        <taxon>Phytophthora</taxon>
    </lineage>
</organism>
<dbReference type="VEuPathDB" id="FungiDB:PPTG_16407"/>
<evidence type="ECO:0000256" key="1">
    <source>
        <dbReference type="SAM" id="MobiDB-lite"/>
    </source>
</evidence>
<protein>
    <submittedName>
        <fullName evidence="2">Uncharacterized protein</fullName>
    </submittedName>
</protein>
<gene>
    <name evidence="2" type="ORF">L916_11363</name>
</gene>
<name>W2ITK3_PHYNI</name>
<feature type="region of interest" description="Disordered" evidence="1">
    <location>
        <begin position="26"/>
        <end position="80"/>
    </location>
</feature>